<accession>A0A8T0S0H2</accession>
<feature type="compositionally biased region" description="Low complexity" evidence="1">
    <location>
        <begin position="16"/>
        <end position="30"/>
    </location>
</feature>
<keyword evidence="3" id="KW-1185">Reference proteome</keyword>
<protein>
    <submittedName>
        <fullName evidence="2">Uncharacterized protein</fullName>
    </submittedName>
</protein>
<sequence>MNGSAGRSTEPQRHCLSPNNDPNPNNTPSSPVLPLPLPVLRSRCHPLRPPPFGAARKPAEKTSKKPRAARPDHGDGAANRRAPAPRIAAEAGRQAGVGADRGRRSSAPFATPPPSPIKKLDPAHCSPSLRWSLALRCARVLGSPPPPAPIRLPGPVSAPESFPSSRSAAAPPPPGSRVQRVGGGLPVLPRDD</sequence>
<evidence type="ECO:0000256" key="1">
    <source>
        <dbReference type="SAM" id="MobiDB-lite"/>
    </source>
</evidence>
<organism evidence="2 3">
    <name type="scientific">Panicum virgatum</name>
    <name type="common">Blackwell switchgrass</name>
    <dbReference type="NCBI Taxonomy" id="38727"/>
    <lineage>
        <taxon>Eukaryota</taxon>
        <taxon>Viridiplantae</taxon>
        <taxon>Streptophyta</taxon>
        <taxon>Embryophyta</taxon>
        <taxon>Tracheophyta</taxon>
        <taxon>Spermatophyta</taxon>
        <taxon>Magnoliopsida</taxon>
        <taxon>Liliopsida</taxon>
        <taxon>Poales</taxon>
        <taxon>Poaceae</taxon>
        <taxon>PACMAD clade</taxon>
        <taxon>Panicoideae</taxon>
        <taxon>Panicodae</taxon>
        <taxon>Paniceae</taxon>
        <taxon>Panicinae</taxon>
        <taxon>Panicum</taxon>
        <taxon>Panicum sect. Hiantes</taxon>
    </lineage>
</organism>
<reference evidence="2" key="1">
    <citation type="submission" date="2020-05" db="EMBL/GenBank/DDBJ databases">
        <title>WGS assembly of Panicum virgatum.</title>
        <authorList>
            <person name="Lovell J.T."/>
            <person name="Jenkins J."/>
            <person name="Shu S."/>
            <person name="Juenger T.E."/>
            <person name="Schmutz J."/>
        </authorList>
    </citation>
    <scope>NUCLEOTIDE SEQUENCE</scope>
    <source>
        <strain evidence="2">AP13</strain>
    </source>
</reference>
<proteinExistence type="predicted"/>
<evidence type="ECO:0000313" key="2">
    <source>
        <dbReference type="EMBL" id="KAG2591164.1"/>
    </source>
</evidence>
<dbReference type="EMBL" id="CM029046">
    <property type="protein sequence ID" value="KAG2591164.1"/>
    <property type="molecule type" value="Genomic_DNA"/>
</dbReference>
<feature type="region of interest" description="Disordered" evidence="1">
    <location>
        <begin position="140"/>
        <end position="192"/>
    </location>
</feature>
<feature type="compositionally biased region" description="Low complexity" evidence="1">
    <location>
        <begin position="76"/>
        <end position="93"/>
    </location>
</feature>
<dbReference type="AlphaFoldDB" id="A0A8T0S0H2"/>
<evidence type="ECO:0000313" key="3">
    <source>
        <dbReference type="Proteomes" id="UP000823388"/>
    </source>
</evidence>
<comment type="caution">
    <text evidence="2">The sequence shown here is derived from an EMBL/GenBank/DDBJ whole genome shotgun (WGS) entry which is preliminary data.</text>
</comment>
<feature type="compositionally biased region" description="Basic and acidic residues" evidence="1">
    <location>
        <begin position="57"/>
        <end position="75"/>
    </location>
</feature>
<gene>
    <name evidence="2" type="ORF">PVAP13_5NG440580</name>
</gene>
<feature type="region of interest" description="Disordered" evidence="1">
    <location>
        <begin position="1"/>
        <end position="124"/>
    </location>
</feature>
<feature type="compositionally biased region" description="Pro residues" evidence="1">
    <location>
        <begin position="143"/>
        <end position="152"/>
    </location>
</feature>
<name>A0A8T0S0H2_PANVG</name>
<dbReference type="Proteomes" id="UP000823388">
    <property type="component" value="Chromosome 5N"/>
</dbReference>
<feature type="compositionally biased region" description="Low complexity" evidence="1">
    <location>
        <begin position="153"/>
        <end position="169"/>
    </location>
</feature>